<keyword evidence="6" id="KW-0804">Transcription</keyword>
<dbReference type="InterPro" id="IPR013087">
    <property type="entry name" value="Znf_C2H2_type"/>
</dbReference>
<feature type="domain" description="C2H2-type" evidence="9">
    <location>
        <begin position="70"/>
        <end position="97"/>
    </location>
</feature>
<feature type="domain" description="C2H2-type" evidence="9">
    <location>
        <begin position="747"/>
        <end position="769"/>
    </location>
</feature>
<dbReference type="Proteomes" id="UP000694861">
    <property type="component" value="Linkage group LG1"/>
</dbReference>
<protein>
    <submittedName>
        <fullName evidence="11">Uncharacterized protein LOC103324763</fullName>
    </submittedName>
</protein>
<feature type="region of interest" description="Disordered" evidence="8">
    <location>
        <begin position="141"/>
        <end position="172"/>
    </location>
</feature>
<evidence type="ECO:0000256" key="6">
    <source>
        <dbReference type="ARBA" id="ARBA00023163"/>
    </source>
</evidence>
<keyword evidence="5" id="KW-0805">Transcription regulation</keyword>
<feature type="domain" description="C2H2-type" evidence="9">
    <location>
        <begin position="124"/>
        <end position="151"/>
    </location>
</feature>
<organism evidence="10 11">
    <name type="scientific">Prunus mume</name>
    <name type="common">Japanese apricot</name>
    <name type="synonym">Armeniaca mume</name>
    <dbReference type="NCBI Taxonomy" id="102107"/>
    <lineage>
        <taxon>Eukaryota</taxon>
        <taxon>Viridiplantae</taxon>
        <taxon>Streptophyta</taxon>
        <taxon>Embryophyta</taxon>
        <taxon>Tracheophyta</taxon>
        <taxon>Spermatophyta</taxon>
        <taxon>Magnoliopsida</taxon>
        <taxon>eudicotyledons</taxon>
        <taxon>Gunneridae</taxon>
        <taxon>Pentapetalae</taxon>
        <taxon>rosids</taxon>
        <taxon>fabids</taxon>
        <taxon>Rosales</taxon>
        <taxon>Rosaceae</taxon>
        <taxon>Amygdaloideae</taxon>
        <taxon>Amygdaleae</taxon>
        <taxon>Prunus</taxon>
    </lineage>
</organism>
<feature type="region of interest" description="Disordered" evidence="8">
    <location>
        <begin position="547"/>
        <end position="625"/>
    </location>
</feature>
<evidence type="ECO:0000256" key="8">
    <source>
        <dbReference type="SAM" id="MobiDB-lite"/>
    </source>
</evidence>
<evidence type="ECO:0000256" key="4">
    <source>
        <dbReference type="ARBA" id="ARBA00022833"/>
    </source>
</evidence>
<keyword evidence="3 7" id="KW-0863">Zinc-finger</keyword>
<evidence type="ECO:0000256" key="1">
    <source>
        <dbReference type="ARBA" id="ARBA00022723"/>
    </source>
</evidence>
<dbReference type="GeneID" id="103324763"/>
<feature type="domain" description="C2H2-type" evidence="9">
    <location>
        <begin position="417"/>
        <end position="444"/>
    </location>
</feature>
<feature type="region of interest" description="Disordered" evidence="8">
    <location>
        <begin position="780"/>
        <end position="820"/>
    </location>
</feature>
<dbReference type="SMART" id="SM00355">
    <property type="entry name" value="ZnF_C2H2"/>
    <property type="match status" value="6"/>
</dbReference>
<feature type="region of interest" description="Disordered" evidence="8">
    <location>
        <begin position="664"/>
        <end position="700"/>
    </location>
</feature>
<feature type="domain" description="C2H2-type" evidence="9">
    <location>
        <begin position="226"/>
        <end position="253"/>
    </location>
</feature>
<dbReference type="PROSITE" id="PS00028">
    <property type="entry name" value="ZINC_FINGER_C2H2_1"/>
    <property type="match status" value="6"/>
</dbReference>
<dbReference type="Gene3D" id="3.30.160.60">
    <property type="entry name" value="Classic Zinc Finger"/>
    <property type="match status" value="2"/>
</dbReference>
<dbReference type="PANTHER" id="PTHR45988:SF18">
    <property type="entry name" value="C2H2-TYPE ZINC FINGER FAMILY PROTEIN"/>
    <property type="match status" value="1"/>
</dbReference>
<dbReference type="InterPro" id="IPR044653">
    <property type="entry name" value="AZF1/2/3-like"/>
</dbReference>
<name>A0ABM0NI12_PRUMU</name>
<feature type="region of interest" description="Disordered" evidence="8">
    <location>
        <begin position="443"/>
        <end position="485"/>
    </location>
</feature>
<evidence type="ECO:0000256" key="3">
    <source>
        <dbReference type="ARBA" id="ARBA00022771"/>
    </source>
</evidence>
<feature type="domain" description="C2H2-type" evidence="9">
    <location>
        <begin position="357"/>
        <end position="384"/>
    </location>
</feature>
<feature type="compositionally biased region" description="Low complexity" evidence="8">
    <location>
        <begin position="152"/>
        <end position="165"/>
    </location>
</feature>
<reference evidence="11" key="2">
    <citation type="submission" date="2025-08" db="UniProtKB">
        <authorList>
            <consortium name="RefSeq"/>
        </authorList>
    </citation>
    <scope>IDENTIFICATION</scope>
</reference>
<evidence type="ECO:0000256" key="2">
    <source>
        <dbReference type="ARBA" id="ARBA00022737"/>
    </source>
</evidence>
<dbReference type="SUPFAM" id="SSF57667">
    <property type="entry name" value="beta-beta-alpha zinc fingers"/>
    <property type="match status" value="2"/>
</dbReference>
<reference evidence="10" key="1">
    <citation type="journal article" date="2012" name="Nat. Commun.">
        <title>The genome of Prunus mume.</title>
        <authorList>
            <person name="Zhang Q."/>
            <person name="Chen W."/>
            <person name="Sun L."/>
            <person name="Zhao F."/>
            <person name="Huang B."/>
            <person name="Yang W."/>
            <person name="Tao Y."/>
            <person name="Wang J."/>
            <person name="Yuan Z."/>
            <person name="Fan G."/>
            <person name="Xing Z."/>
            <person name="Han C."/>
            <person name="Pan H."/>
            <person name="Zhong X."/>
            <person name="Shi W."/>
            <person name="Liang X."/>
            <person name="Du D."/>
            <person name="Sun F."/>
            <person name="Xu Z."/>
            <person name="Hao R."/>
            <person name="Lv T."/>
            <person name="Lv Y."/>
            <person name="Zheng Z."/>
            <person name="Sun M."/>
            <person name="Luo L."/>
            <person name="Cai M."/>
            <person name="Gao Y."/>
            <person name="Wang J."/>
            <person name="Yin Y."/>
            <person name="Xu X."/>
            <person name="Cheng T."/>
            <person name="Wang J."/>
        </authorList>
    </citation>
    <scope>NUCLEOTIDE SEQUENCE [LARGE SCALE GENOMIC DNA]</scope>
</reference>
<feature type="region of interest" description="Disordered" evidence="8">
    <location>
        <begin position="304"/>
        <end position="348"/>
    </location>
</feature>
<evidence type="ECO:0000313" key="11">
    <source>
        <dbReference type="RefSeq" id="XP_008225096.2"/>
    </source>
</evidence>
<feature type="compositionally biased region" description="Low complexity" evidence="8">
    <location>
        <begin position="454"/>
        <end position="468"/>
    </location>
</feature>
<keyword evidence="1" id="KW-0479">Metal-binding</keyword>
<gene>
    <name evidence="11" type="primary">LOC103324763</name>
</gene>
<evidence type="ECO:0000256" key="7">
    <source>
        <dbReference type="PROSITE-ProRule" id="PRU00042"/>
    </source>
</evidence>
<proteinExistence type="predicted"/>
<feature type="compositionally biased region" description="Acidic residues" evidence="8">
    <location>
        <begin position="307"/>
        <end position="322"/>
    </location>
</feature>
<evidence type="ECO:0000256" key="5">
    <source>
        <dbReference type="ARBA" id="ARBA00023015"/>
    </source>
</evidence>
<feature type="compositionally biased region" description="Basic and acidic residues" evidence="8">
    <location>
        <begin position="603"/>
        <end position="614"/>
    </location>
</feature>
<dbReference type="RefSeq" id="XP_008225096.2">
    <property type="nucleotide sequence ID" value="XM_008226874.2"/>
</dbReference>
<dbReference type="PANTHER" id="PTHR45988">
    <property type="entry name" value="C2H2 TYPE ZINC FINGER TRANSCRIPTION FACTOR FAMILY-RELATED"/>
    <property type="match status" value="1"/>
</dbReference>
<keyword evidence="10" id="KW-1185">Reference proteome</keyword>
<dbReference type="PROSITE" id="PS50157">
    <property type="entry name" value="ZINC_FINGER_C2H2_2"/>
    <property type="match status" value="6"/>
</dbReference>
<keyword evidence="4" id="KW-0862">Zinc</keyword>
<sequence>MKNFHEEDREYDEVRDDHHRIVSQEVRDYHHMPSEDTKQGVVHGFDDSKGKEIVLRSLNCENNQDPDRSRICNVCGKRFGSGQALGGHISVHFEPRLGPKKMNNKFKVTKQQQLQYYPSLDNKFSCHICKKIFPSRKSLYGHMGSHSRRVKSPSFSSSSSSTSSSAECNDRDLKEQDYDRVKFLPGWAKKDRGDKKIANQTPNYNNAFARKYKFPSSKRLKFLDGHTCNICYKKFPTGQALGGHKRAHYFDEAQPVLEAPPAATVKVASTKDHDDGETIDPVDSSPLMQLAEQALHLLQAKNKHLQEDDEDQEDQESMDRDDEDIHSQESEQEVELYDDQKGKQVVQSDVHNQNGDRVCEQCGKRFQNGKALGGHIKVHFNQSLLPKKNKNLFKPKNKHLSLKEAHSPVGDDHSNKISCYVCNKNFPSIKSLHGHMRLHRERDWKGVRPPGPSLSPCDESNSSSSYENVSEDEDDGDGSLSDRTIETDNDVANFLVNWTKIELRRRSLIANQTEPNHAENSGLSNQRQRVPHYAEDQVGEFAGKKPIEESPVGYKGSPSSKKIKCDGRSNKKSTMEASKSTGGTKPMKDIGLLDQTHKQIPTKRQEFGSRRSDTISDVNMDEDSGFSSKYVENQVGELSVKKPIQKSPVGYKGKSSLKIKLKLDGKGKASMQDVDENDDQTSWKTKPKKMTMKSTSKTGTRPIKDTALLYQTRKQMARKTQEFGTKFAEKGKYHEEAEAVEHGIKQFECNICPCKFSTGQALGGHKRGHNYKGVPVEEARGTAQVAPMDLEDGEIRTDPTKFNLDLNQLPHQTDDEDIGG</sequence>
<keyword evidence="2" id="KW-0677">Repeat</keyword>
<accession>A0ABM0NI12</accession>
<evidence type="ECO:0000313" key="10">
    <source>
        <dbReference type="Proteomes" id="UP000694861"/>
    </source>
</evidence>
<dbReference type="Pfam" id="PF13912">
    <property type="entry name" value="zf-C2H2_6"/>
    <property type="match status" value="6"/>
</dbReference>
<evidence type="ECO:0000259" key="9">
    <source>
        <dbReference type="PROSITE" id="PS50157"/>
    </source>
</evidence>
<dbReference type="InterPro" id="IPR036236">
    <property type="entry name" value="Znf_C2H2_sf"/>
</dbReference>